<dbReference type="AlphaFoldDB" id="A0A644U566"/>
<protein>
    <submittedName>
        <fullName evidence="9">Outer membrane protein assembly factor BamA</fullName>
    </submittedName>
</protein>
<comment type="subcellular location">
    <subcellularLocation>
        <location evidence="1">Membrane</location>
    </subcellularLocation>
</comment>
<dbReference type="GO" id="GO:0071709">
    <property type="term" value="P:membrane assembly"/>
    <property type="evidence" value="ECO:0007669"/>
    <property type="project" value="InterPro"/>
</dbReference>
<proteinExistence type="predicted"/>
<dbReference type="PANTHER" id="PTHR12815">
    <property type="entry name" value="SORTING AND ASSEMBLY MACHINERY SAMM50 PROTEIN FAMILY MEMBER"/>
    <property type="match status" value="1"/>
</dbReference>
<gene>
    <name evidence="9" type="primary">bamA_7</name>
    <name evidence="9" type="ORF">SDC9_19852</name>
</gene>
<evidence type="ECO:0000256" key="5">
    <source>
        <dbReference type="ARBA" id="ARBA00022737"/>
    </source>
</evidence>
<comment type="caution">
    <text evidence="9">The sequence shown here is derived from an EMBL/GenBank/DDBJ whole genome shotgun (WGS) entry which is preliminary data.</text>
</comment>
<keyword evidence="7" id="KW-0998">Cell outer membrane</keyword>
<evidence type="ECO:0000256" key="4">
    <source>
        <dbReference type="ARBA" id="ARBA00022729"/>
    </source>
</evidence>
<keyword evidence="5" id="KW-0677">Repeat</keyword>
<dbReference type="InterPro" id="IPR023707">
    <property type="entry name" value="OM_assembly_BamA"/>
</dbReference>
<dbReference type="InterPro" id="IPR010827">
    <property type="entry name" value="BamA/TamA_POTRA"/>
</dbReference>
<keyword evidence="2" id="KW-1134">Transmembrane beta strand</keyword>
<evidence type="ECO:0000313" key="9">
    <source>
        <dbReference type="EMBL" id="MPL74043.1"/>
    </source>
</evidence>
<dbReference type="Gene3D" id="2.40.160.50">
    <property type="entry name" value="membrane protein fhac: a member of the omp85/tpsb transporter family"/>
    <property type="match status" value="1"/>
</dbReference>
<dbReference type="InterPro" id="IPR034746">
    <property type="entry name" value="POTRA"/>
</dbReference>
<dbReference type="InterPro" id="IPR000184">
    <property type="entry name" value="Bac_surfAg_D15"/>
</dbReference>
<organism evidence="9">
    <name type="scientific">bioreactor metagenome</name>
    <dbReference type="NCBI Taxonomy" id="1076179"/>
    <lineage>
        <taxon>unclassified sequences</taxon>
        <taxon>metagenomes</taxon>
        <taxon>ecological metagenomes</taxon>
    </lineage>
</organism>
<dbReference type="PROSITE" id="PS51779">
    <property type="entry name" value="POTRA"/>
    <property type="match status" value="2"/>
</dbReference>
<dbReference type="InterPro" id="IPR039910">
    <property type="entry name" value="D15-like"/>
</dbReference>
<dbReference type="PIRSF" id="PIRSF006076">
    <property type="entry name" value="OM_assembly_OMP85"/>
    <property type="match status" value="1"/>
</dbReference>
<evidence type="ECO:0000256" key="1">
    <source>
        <dbReference type="ARBA" id="ARBA00004370"/>
    </source>
</evidence>
<dbReference type="GO" id="GO:0019867">
    <property type="term" value="C:outer membrane"/>
    <property type="evidence" value="ECO:0007669"/>
    <property type="project" value="InterPro"/>
</dbReference>
<feature type="domain" description="POTRA" evidence="8">
    <location>
        <begin position="97"/>
        <end position="176"/>
    </location>
</feature>
<keyword evidence="4" id="KW-0732">Signal</keyword>
<name>A0A644U566_9ZZZZ</name>
<sequence>MPYNVNLRIIVKNKIILLSLACATILSAETIKSIEFKNVSKISPQILDEILDMKVGDTIDENRLNEALVKFYKQGYFEDIQILNENGNLKLIFNEKPSIANVDIKGYKTRTEDIETLKTTIKLKKGSMYSEKRIKEAKEKLLSMLESEGYINSVVETEVEKINENSLKITFNVNKGDEIIIKKANYHGSDKLEQDDFDHVTANKEVEFASWWFGQNDGEVKIDQLKYDARRINDLYYEKGYLDAQVKEPFLDIDFASNQAKLDFFITEGEQYTTNNIKIYLDSSIVDPETIYPELKLIVGRTFNIKKLREDQDYIKTQVADQGYAYAEVKFDLKKNEETKLVDVIFSVVPGKKVYINDVKISGNTRTLDRVVRRNVYLAPGDLYNLTDFKDSTNKLKRSRFFDDVKIEEKRISDDKMDIIVKVTEAATGSLMLGGGYGSYDKFMVSGSVSDANIFGSGLALGLSTDLSAHSNRFEISLKNPAIRDSDYNGEVEVHSTKYEIERSKYDSDVETKGFSVAIGKELVRNLYAGTRYKLDFVSENYDYSSDFMNTYNAQSAAFKAEKKLFTDQDYVNSSITPYLNYDNTDDYYFPREGFRANTSLEYAGVGGDSKYVKSTSSLKYFYSLEDLAELDWVLRLKTQVKMLFDNGQINQGDSLYLGGPKTLRGYKSYAFPKNDSGYYTDPYKNLWANSAEMSFPLVPSAKMRWGVFYDYGMIGQDSFSDIQRSGAGLLLEWVSPMGPLQLIFARALDDKPGDDTSSFEFSFGASF</sequence>
<dbReference type="PANTHER" id="PTHR12815:SF23">
    <property type="entry name" value="OUTER MEMBRANE PROTEIN ASSEMBLY FACTOR BAMA"/>
    <property type="match status" value="1"/>
</dbReference>
<dbReference type="Pfam" id="PF01103">
    <property type="entry name" value="Omp85"/>
    <property type="match status" value="1"/>
</dbReference>
<evidence type="ECO:0000256" key="3">
    <source>
        <dbReference type="ARBA" id="ARBA00022692"/>
    </source>
</evidence>
<evidence type="ECO:0000256" key="6">
    <source>
        <dbReference type="ARBA" id="ARBA00023136"/>
    </source>
</evidence>
<dbReference type="EMBL" id="VSSQ01000077">
    <property type="protein sequence ID" value="MPL74043.1"/>
    <property type="molecule type" value="Genomic_DNA"/>
</dbReference>
<accession>A0A644U566</accession>
<dbReference type="Pfam" id="PF07244">
    <property type="entry name" value="POTRA"/>
    <property type="match status" value="5"/>
</dbReference>
<reference evidence="9" key="1">
    <citation type="submission" date="2019-08" db="EMBL/GenBank/DDBJ databases">
        <authorList>
            <person name="Kucharzyk K."/>
            <person name="Murdoch R.W."/>
            <person name="Higgins S."/>
            <person name="Loffler F."/>
        </authorList>
    </citation>
    <scope>NUCLEOTIDE SEQUENCE</scope>
</reference>
<evidence type="ECO:0000259" key="8">
    <source>
        <dbReference type="PROSITE" id="PS51779"/>
    </source>
</evidence>
<evidence type="ECO:0000256" key="7">
    <source>
        <dbReference type="ARBA" id="ARBA00023237"/>
    </source>
</evidence>
<evidence type="ECO:0000256" key="2">
    <source>
        <dbReference type="ARBA" id="ARBA00022452"/>
    </source>
</evidence>
<dbReference type="NCBIfam" id="TIGR03303">
    <property type="entry name" value="OM_YaeT"/>
    <property type="match status" value="1"/>
</dbReference>
<keyword evidence="3" id="KW-0812">Transmembrane</keyword>
<feature type="domain" description="POTRA" evidence="8">
    <location>
        <begin position="354"/>
        <end position="426"/>
    </location>
</feature>
<keyword evidence="6" id="KW-0472">Membrane</keyword>
<dbReference type="Gene3D" id="3.10.20.310">
    <property type="entry name" value="membrane protein fhac"/>
    <property type="match status" value="5"/>
</dbReference>